<dbReference type="EMBL" id="LSLI01000005">
    <property type="protein sequence ID" value="KXS33537.1"/>
    <property type="molecule type" value="Genomic_DNA"/>
</dbReference>
<feature type="domain" description="CobQ/CobB/MinD/ParA nucleotide binding" evidence="1">
    <location>
        <begin position="4"/>
        <end position="190"/>
    </location>
</feature>
<proteinExistence type="predicted"/>
<sequence>MLSILVINSKGGSGKTTLATNLAAYYASKKILTAIMDYDPQGSSIQWLRVRPDDAQKIHGANAAPAKGAVPLRSTHAWVPLETEIMIIDAPAGTKGLLLQELVRKADFIVIPVAPSAIDIHATADFIKELFLFGGARTSRAKIAVVANRVRNSASPVYGALERFLNSLKLPFLARISDSENYLHAVEKGLGVFEMEAAATVTERQELMPMLKWLNGQFPNRFAARLEDKVQDLEGSRKFAAFRTGMQNVTSLITTGKFRNYP</sequence>
<dbReference type="InterPro" id="IPR027417">
    <property type="entry name" value="P-loop_NTPase"/>
</dbReference>
<dbReference type="Pfam" id="PF01656">
    <property type="entry name" value="CbiA"/>
    <property type="match status" value="1"/>
</dbReference>
<evidence type="ECO:0000259" key="1">
    <source>
        <dbReference type="Pfam" id="PF01656"/>
    </source>
</evidence>
<organism evidence="2 3">
    <name type="scientific">Candidatus Gallionella acididurans</name>
    <dbReference type="NCBI Taxonomy" id="1796491"/>
    <lineage>
        <taxon>Bacteria</taxon>
        <taxon>Pseudomonadati</taxon>
        <taxon>Pseudomonadota</taxon>
        <taxon>Betaproteobacteria</taxon>
        <taxon>Nitrosomonadales</taxon>
        <taxon>Gallionellaceae</taxon>
        <taxon>Gallionella</taxon>
    </lineage>
</organism>
<protein>
    <submittedName>
        <fullName evidence="2">Putative partition-related protein</fullName>
    </submittedName>
</protein>
<dbReference type="Gene3D" id="3.40.50.300">
    <property type="entry name" value="P-loop containing nucleotide triphosphate hydrolases"/>
    <property type="match status" value="1"/>
</dbReference>
<reference evidence="2 3" key="1">
    <citation type="submission" date="2016-02" db="EMBL/GenBank/DDBJ databases">
        <authorList>
            <person name="Wen L."/>
            <person name="He K."/>
            <person name="Yang H."/>
        </authorList>
    </citation>
    <scope>NUCLEOTIDE SEQUENCE [LARGE SCALE GENOMIC DNA]</scope>
    <source>
        <strain evidence="2">ShG14-8</strain>
    </source>
</reference>
<gene>
    <name evidence="2" type="ORF">AWT59_0418</name>
</gene>
<accession>A0A139BX19</accession>
<comment type="caution">
    <text evidence="2">The sequence shown here is derived from an EMBL/GenBank/DDBJ whole genome shotgun (WGS) entry which is preliminary data.</text>
</comment>
<dbReference type="InterPro" id="IPR002586">
    <property type="entry name" value="CobQ/CobB/MinD/ParA_Nub-bd_dom"/>
</dbReference>
<name>A0A139BX19_9PROT</name>
<dbReference type="Proteomes" id="UP000070578">
    <property type="component" value="Unassembled WGS sequence"/>
</dbReference>
<dbReference type="InterPro" id="IPR050678">
    <property type="entry name" value="DNA_Partitioning_ATPase"/>
</dbReference>
<evidence type="ECO:0000313" key="2">
    <source>
        <dbReference type="EMBL" id="KXS33537.1"/>
    </source>
</evidence>
<evidence type="ECO:0000313" key="3">
    <source>
        <dbReference type="Proteomes" id="UP000070578"/>
    </source>
</evidence>
<dbReference type="PANTHER" id="PTHR13696:SF96">
    <property type="entry name" value="COBQ_COBB_MIND_PARA NUCLEOTIDE BINDING DOMAIN-CONTAINING PROTEIN"/>
    <property type="match status" value="1"/>
</dbReference>
<dbReference type="AlphaFoldDB" id="A0A139BX19"/>
<dbReference type="PANTHER" id="PTHR13696">
    <property type="entry name" value="P-LOOP CONTAINING NUCLEOSIDE TRIPHOSPHATE HYDROLASE"/>
    <property type="match status" value="1"/>
</dbReference>
<dbReference type="SUPFAM" id="SSF52540">
    <property type="entry name" value="P-loop containing nucleoside triphosphate hydrolases"/>
    <property type="match status" value="1"/>
</dbReference>
<reference evidence="2 3" key="2">
    <citation type="submission" date="2016-03" db="EMBL/GenBank/DDBJ databases">
        <title>New uncultured bacterium of the family Gallionellaceae from acid mine drainage: description and reconstruction of genome based on metagenomic analysis of microbial community.</title>
        <authorList>
            <person name="Kadnikov V."/>
            <person name="Ivasenko D."/>
            <person name="Beletsky A."/>
            <person name="Mardanov A."/>
            <person name="Danilova E."/>
            <person name="Pimenov N."/>
            <person name="Karnachuk O."/>
            <person name="Ravin N."/>
        </authorList>
    </citation>
    <scope>NUCLEOTIDE SEQUENCE [LARGE SCALE GENOMIC DNA]</scope>
    <source>
        <strain evidence="2">ShG14-8</strain>
    </source>
</reference>
<dbReference type="CDD" id="cd02042">
    <property type="entry name" value="ParAB_family"/>
    <property type="match status" value="1"/>
</dbReference>